<gene>
    <name evidence="2" type="ORF">G4D72_00200</name>
</gene>
<proteinExistence type="predicted"/>
<dbReference type="Proteomes" id="UP000800984">
    <property type="component" value="Unassembled WGS sequence"/>
</dbReference>
<feature type="region of interest" description="Disordered" evidence="1">
    <location>
        <begin position="25"/>
        <end position="67"/>
    </location>
</feature>
<evidence type="ECO:0000256" key="1">
    <source>
        <dbReference type="SAM" id="MobiDB-lite"/>
    </source>
</evidence>
<dbReference type="RefSeq" id="WP_166075562.1">
    <property type="nucleotide sequence ID" value="NZ_JAAJBT010000001.1"/>
</dbReference>
<evidence type="ECO:0000313" key="3">
    <source>
        <dbReference type="Proteomes" id="UP000800984"/>
    </source>
</evidence>
<evidence type="ECO:0000313" key="2">
    <source>
        <dbReference type="EMBL" id="NHM00524.1"/>
    </source>
</evidence>
<sequence length="67" mass="7344">MKQIKNKKFSIEKFEVAKLENYKKITGGTGVGGDPETVTRTSNDCSNKPNCKDKTTVGDVPVRPTTI</sequence>
<protein>
    <submittedName>
        <fullName evidence="2">Uncharacterized protein</fullName>
    </submittedName>
</protein>
<organism evidence="2 3">
    <name type="scientific">Flavobacterium difficile</name>
    <dbReference type="NCBI Taxonomy" id="2709659"/>
    <lineage>
        <taxon>Bacteria</taxon>
        <taxon>Pseudomonadati</taxon>
        <taxon>Bacteroidota</taxon>
        <taxon>Flavobacteriia</taxon>
        <taxon>Flavobacteriales</taxon>
        <taxon>Flavobacteriaceae</taxon>
        <taxon>Flavobacterium</taxon>
    </lineage>
</organism>
<feature type="compositionally biased region" description="Polar residues" evidence="1">
    <location>
        <begin position="38"/>
        <end position="49"/>
    </location>
</feature>
<reference evidence="2 3" key="1">
    <citation type="submission" date="2020-02" db="EMBL/GenBank/DDBJ databases">
        <authorList>
            <person name="Chen W.-M."/>
        </authorList>
    </citation>
    <scope>NUCLEOTIDE SEQUENCE [LARGE SCALE GENOMIC DNA]</scope>
    <source>
        <strain evidence="2 3">KDG-16</strain>
    </source>
</reference>
<keyword evidence="3" id="KW-1185">Reference proteome</keyword>
<accession>A0ABX0I414</accession>
<comment type="caution">
    <text evidence="2">The sequence shown here is derived from an EMBL/GenBank/DDBJ whole genome shotgun (WGS) entry which is preliminary data.</text>
</comment>
<dbReference type="EMBL" id="JAAJBT010000001">
    <property type="protein sequence ID" value="NHM00524.1"/>
    <property type="molecule type" value="Genomic_DNA"/>
</dbReference>
<name>A0ABX0I414_9FLAO</name>